<dbReference type="Pfam" id="PF13152">
    <property type="entry name" value="DUF3967"/>
    <property type="match status" value="1"/>
</dbReference>
<evidence type="ECO:0000313" key="5">
    <source>
        <dbReference type="Proteomes" id="UP001596410"/>
    </source>
</evidence>
<organism evidence="4 5">
    <name type="scientific">Halobacillus seohaensis</name>
    <dbReference type="NCBI Taxonomy" id="447421"/>
    <lineage>
        <taxon>Bacteria</taxon>
        <taxon>Bacillati</taxon>
        <taxon>Bacillota</taxon>
        <taxon>Bacilli</taxon>
        <taxon>Bacillales</taxon>
        <taxon>Bacillaceae</taxon>
        <taxon>Halobacillus</taxon>
    </lineage>
</organism>
<evidence type="ECO:0000256" key="2">
    <source>
        <dbReference type="SAM" id="MobiDB-lite"/>
    </source>
</evidence>
<dbReference type="EMBL" id="JBHSZV010000071">
    <property type="protein sequence ID" value="MFC7064241.1"/>
    <property type="molecule type" value="Genomic_DNA"/>
</dbReference>
<feature type="coiled-coil region" evidence="1">
    <location>
        <begin position="87"/>
        <end position="118"/>
    </location>
</feature>
<protein>
    <submittedName>
        <fullName evidence="4">DUF3967 domain-containing protein</fullName>
    </submittedName>
</protein>
<proteinExistence type="predicted"/>
<name>A0ABW2ETB1_9BACI</name>
<dbReference type="InterPro" id="IPR009061">
    <property type="entry name" value="DNA-bd_dom_put_sf"/>
</dbReference>
<dbReference type="RefSeq" id="WP_204712325.1">
    <property type="nucleotide sequence ID" value="NZ_JBHSZV010000071.1"/>
</dbReference>
<feature type="domain" description="DUF3967" evidence="3">
    <location>
        <begin position="129"/>
        <end position="156"/>
    </location>
</feature>
<keyword evidence="5" id="KW-1185">Reference proteome</keyword>
<dbReference type="Gene3D" id="1.10.1660.10">
    <property type="match status" value="1"/>
</dbReference>
<keyword evidence="1" id="KW-0175">Coiled coil</keyword>
<dbReference type="SUPFAM" id="SSF46955">
    <property type="entry name" value="Putative DNA-binding domain"/>
    <property type="match status" value="1"/>
</dbReference>
<feature type="compositionally biased region" description="Basic and acidic residues" evidence="2">
    <location>
        <begin position="158"/>
        <end position="172"/>
    </location>
</feature>
<reference evidence="5" key="1">
    <citation type="journal article" date="2019" name="Int. J. Syst. Evol. Microbiol.">
        <title>The Global Catalogue of Microorganisms (GCM) 10K type strain sequencing project: providing services to taxonomists for standard genome sequencing and annotation.</title>
        <authorList>
            <consortium name="The Broad Institute Genomics Platform"/>
            <consortium name="The Broad Institute Genome Sequencing Center for Infectious Disease"/>
            <person name="Wu L."/>
            <person name="Ma J."/>
        </authorList>
    </citation>
    <scope>NUCLEOTIDE SEQUENCE [LARGE SCALE GENOMIC DNA]</scope>
    <source>
        <strain evidence="5">CGMCC 4.1621</strain>
    </source>
</reference>
<comment type="caution">
    <text evidence="4">The sequence shown here is derived from an EMBL/GenBank/DDBJ whole genome shotgun (WGS) entry which is preliminary data.</text>
</comment>
<feature type="region of interest" description="Disordered" evidence="2">
    <location>
        <begin position="153"/>
        <end position="181"/>
    </location>
</feature>
<sequence length="181" mass="21394">MEKWLSVSEVMERSGLTESTARRYIRNHQRFLKVRKGKRKSYQIHESELDIIKQIRDWYGEGKGIDDVDELLQDQGITMTVTVNDGEKEVEQTVSEALSELKKSMDEQKEFNKKLLEELDKRDRYISEKLDKRDEQLMNVMNESMEAKKQIATAAEAESVHEEEQKDPEKKKSFFSRLFNK</sequence>
<evidence type="ECO:0000313" key="4">
    <source>
        <dbReference type="EMBL" id="MFC7064241.1"/>
    </source>
</evidence>
<dbReference type="Proteomes" id="UP001596410">
    <property type="component" value="Unassembled WGS sequence"/>
</dbReference>
<gene>
    <name evidence="4" type="ORF">ACFQIC_20825</name>
</gene>
<evidence type="ECO:0000259" key="3">
    <source>
        <dbReference type="Pfam" id="PF13152"/>
    </source>
</evidence>
<evidence type="ECO:0000256" key="1">
    <source>
        <dbReference type="SAM" id="Coils"/>
    </source>
</evidence>
<accession>A0ABW2ETB1</accession>
<dbReference type="InterPro" id="IPR025052">
    <property type="entry name" value="DUF3967"/>
</dbReference>